<evidence type="ECO:0000313" key="8">
    <source>
        <dbReference type="EMBL" id="HGZ80398.1"/>
    </source>
</evidence>
<feature type="domain" description="RecX first three-helical" evidence="7">
    <location>
        <begin position="9"/>
        <end position="48"/>
    </location>
</feature>
<comment type="similarity">
    <text evidence="2 5">Belongs to the RecX family.</text>
</comment>
<reference evidence="8" key="1">
    <citation type="journal article" date="2020" name="mSystems">
        <title>Genome- and Community-Level Interaction Insights into Carbon Utilization and Element Cycling Functions of Hydrothermarchaeota in Hydrothermal Sediment.</title>
        <authorList>
            <person name="Zhou Z."/>
            <person name="Liu Y."/>
            <person name="Xu W."/>
            <person name="Pan J."/>
            <person name="Luo Z.H."/>
            <person name="Li M."/>
        </authorList>
    </citation>
    <scope>NUCLEOTIDE SEQUENCE [LARGE SCALE GENOMIC DNA]</scope>
    <source>
        <strain evidence="8">SpSt-86</strain>
    </source>
</reference>
<dbReference type="InterPro" id="IPR036388">
    <property type="entry name" value="WH-like_DNA-bd_sf"/>
</dbReference>
<dbReference type="GO" id="GO:0005737">
    <property type="term" value="C:cytoplasm"/>
    <property type="evidence" value="ECO:0007669"/>
    <property type="project" value="UniProtKB-SubCell"/>
</dbReference>
<dbReference type="PANTHER" id="PTHR33602:SF1">
    <property type="entry name" value="REGULATORY PROTEIN RECX FAMILY PROTEIN"/>
    <property type="match status" value="1"/>
</dbReference>
<sequence length="147" mass="17416">MKRMQLNEAIKYAKRLLKFRLRSRAELRDRLLMKGFDAETVEAALESLERSGFLDDEKFAYLYADDMLTVHGYGPLKIKMKLKQLKVDEEVIERVLERVMKEEDVKQIMRRILEKEKLEGPKAREYLFRRGFTAKEIDLLKEGGAEM</sequence>
<gene>
    <name evidence="5" type="primary">recX</name>
    <name evidence="8" type="ORF">ENW55_10505</name>
</gene>
<evidence type="ECO:0000256" key="3">
    <source>
        <dbReference type="ARBA" id="ARBA00018111"/>
    </source>
</evidence>
<evidence type="ECO:0000259" key="6">
    <source>
        <dbReference type="Pfam" id="PF02631"/>
    </source>
</evidence>
<evidence type="ECO:0000256" key="5">
    <source>
        <dbReference type="HAMAP-Rule" id="MF_01114"/>
    </source>
</evidence>
<evidence type="ECO:0000256" key="2">
    <source>
        <dbReference type="ARBA" id="ARBA00009695"/>
    </source>
</evidence>
<dbReference type="InterPro" id="IPR053926">
    <property type="entry name" value="RecX_HTH_1st"/>
</dbReference>
<feature type="domain" description="RecX second three-helical" evidence="6">
    <location>
        <begin position="55"/>
        <end position="96"/>
    </location>
</feature>
<dbReference type="PANTHER" id="PTHR33602">
    <property type="entry name" value="REGULATORY PROTEIN RECX FAMILY PROTEIN"/>
    <property type="match status" value="1"/>
</dbReference>
<evidence type="ECO:0000256" key="1">
    <source>
        <dbReference type="ARBA" id="ARBA00004496"/>
    </source>
</evidence>
<dbReference type="HAMAP" id="MF_01114">
    <property type="entry name" value="RecX"/>
    <property type="match status" value="1"/>
</dbReference>
<protein>
    <recommendedName>
        <fullName evidence="3 5">Regulatory protein RecX</fullName>
    </recommendedName>
</protein>
<evidence type="ECO:0000256" key="4">
    <source>
        <dbReference type="ARBA" id="ARBA00022490"/>
    </source>
</evidence>
<comment type="function">
    <text evidence="5">Modulates RecA activity.</text>
</comment>
<dbReference type="InterPro" id="IPR003783">
    <property type="entry name" value="Regulatory_RecX"/>
</dbReference>
<name>A0A832I7U2_9THEM</name>
<dbReference type="Pfam" id="PF02631">
    <property type="entry name" value="RecX_HTH2"/>
    <property type="match status" value="1"/>
</dbReference>
<evidence type="ECO:0000259" key="7">
    <source>
        <dbReference type="Pfam" id="PF21982"/>
    </source>
</evidence>
<dbReference type="Pfam" id="PF21982">
    <property type="entry name" value="RecX_HTH1"/>
    <property type="match status" value="1"/>
</dbReference>
<comment type="caution">
    <text evidence="8">The sequence shown here is derived from an EMBL/GenBank/DDBJ whole genome shotgun (WGS) entry which is preliminary data.</text>
</comment>
<keyword evidence="4 5" id="KW-0963">Cytoplasm</keyword>
<dbReference type="EMBL" id="DTKQ01000059">
    <property type="protein sequence ID" value="HGZ80398.1"/>
    <property type="molecule type" value="Genomic_DNA"/>
</dbReference>
<dbReference type="GO" id="GO:0006282">
    <property type="term" value="P:regulation of DNA repair"/>
    <property type="evidence" value="ECO:0007669"/>
    <property type="project" value="UniProtKB-UniRule"/>
</dbReference>
<comment type="subcellular location">
    <subcellularLocation>
        <location evidence="1 5">Cytoplasm</location>
    </subcellularLocation>
</comment>
<dbReference type="InterPro" id="IPR053924">
    <property type="entry name" value="RecX_HTH_2nd"/>
</dbReference>
<organism evidence="8">
    <name type="scientific">Pseudothermotoga hypogea</name>
    <dbReference type="NCBI Taxonomy" id="57487"/>
    <lineage>
        <taxon>Bacteria</taxon>
        <taxon>Thermotogati</taxon>
        <taxon>Thermotogota</taxon>
        <taxon>Thermotogae</taxon>
        <taxon>Thermotogales</taxon>
        <taxon>Thermotogaceae</taxon>
        <taxon>Pseudothermotoga</taxon>
    </lineage>
</organism>
<dbReference type="AlphaFoldDB" id="A0A832I7U2"/>
<accession>A0A832I7U2</accession>
<dbReference type="Gene3D" id="1.10.10.10">
    <property type="entry name" value="Winged helix-like DNA-binding domain superfamily/Winged helix DNA-binding domain"/>
    <property type="match status" value="2"/>
</dbReference>
<proteinExistence type="inferred from homology"/>